<feature type="binding site" evidence="13">
    <location>
        <begin position="356"/>
        <end position="359"/>
    </location>
    <ligand>
        <name>ATP</name>
        <dbReference type="ChEBI" id="CHEBI:30616"/>
    </ligand>
</feature>
<dbReference type="PATRIC" id="fig|1838285.3.peg.1472"/>
<feature type="binding site" evidence="13 15">
    <location>
        <position position="331"/>
    </location>
    <ligand>
        <name>ATP</name>
        <dbReference type="ChEBI" id="CHEBI:30616"/>
    </ligand>
</feature>
<dbReference type="FunFam" id="3.40.50.1260:FF:000006">
    <property type="entry name" value="Phosphoglycerate kinase"/>
    <property type="match status" value="1"/>
</dbReference>
<dbReference type="SUPFAM" id="SSF53748">
    <property type="entry name" value="Phosphoglycerate kinase"/>
    <property type="match status" value="1"/>
</dbReference>
<keyword evidence="8 13" id="KW-0808">Transferase</keyword>
<feature type="binding site" evidence="14">
    <location>
        <position position="156"/>
    </location>
    <ligand>
        <name>(2R)-3-phosphoglycerate</name>
        <dbReference type="ChEBI" id="CHEBI:58272"/>
    </ligand>
</feature>
<feature type="binding site" evidence="13 14">
    <location>
        <begin position="59"/>
        <end position="62"/>
    </location>
    <ligand>
        <name>substrate</name>
    </ligand>
</feature>
<dbReference type="InterPro" id="IPR015911">
    <property type="entry name" value="Phosphoglycerate_kinase_CS"/>
</dbReference>
<gene>
    <name evidence="13" type="primary">pgk</name>
    <name evidence="17" type="ORF">SCAL_001449</name>
</gene>
<dbReference type="AlphaFoldDB" id="A0A1F2PA06"/>
<protein>
    <recommendedName>
        <fullName evidence="6 13">Phosphoglycerate kinase</fullName>
        <ecNumber evidence="5 13">2.7.2.3</ecNumber>
    </recommendedName>
</protein>
<comment type="subunit">
    <text evidence="13">Monomer.</text>
</comment>
<dbReference type="InterPro" id="IPR015824">
    <property type="entry name" value="Phosphoglycerate_kinase_N"/>
</dbReference>
<dbReference type="GO" id="GO:0005829">
    <property type="term" value="C:cytosol"/>
    <property type="evidence" value="ECO:0007669"/>
    <property type="project" value="TreeGrafter"/>
</dbReference>
<feature type="binding site" evidence="13">
    <location>
        <position position="156"/>
    </location>
    <ligand>
        <name>substrate</name>
    </ligand>
</feature>
<evidence type="ECO:0000256" key="16">
    <source>
        <dbReference type="RuleBase" id="RU000532"/>
    </source>
</evidence>
<dbReference type="HAMAP" id="MF_00145">
    <property type="entry name" value="Phosphoglyc_kinase"/>
    <property type="match status" value="1"/>
</dbReference>
<dbReference type="InterPro" id="IPR001576">
    <property type="entry name" value="Phosphoglycerate_kinase"/>
</dbReference>
<dbReference type="InterPro" id="IPR036043">
    <property type="entry name" value="Phosphoglycerate_kinase_sf"/>
</dbReference>
<evidence type="ECO:0000256" key="8">
    <source>
        <dbReference type="ARBA" id="ARBA00022679"/>
    </source>
</evidence>
<comment type="subcellular location">
    <subcellularLocation>
        <location evidence="2 13">Cytoplasm</location>
    </subcellularLocation>
</comment>
<dbReference type="PRINTS" id="PR00477">
    <property type="entry name" value="PHGLYCKINASE"/>
</dbReference>
<dbReference type="Gene3D" id="3.40.50.1260">
    <property type="entry name" value="Phosphoglycerate kinase, N-terminal domain"/>
    <property type="match status" value="2"/>
</dbReference>
<name>A0A1F2PA06_9EURY</name>
<reference evidence="17" key="1">
    <citation type="submission" date="2016-05" db="EMBL/GenBank/DDBJ databases">
        <title>Microbial consortia oxidize butane by reversing methanogenesis.</title>
        <authorList>
            <person name="Laso-Perez R."/>
            <person name="Richter M."/>
            <person name="Wegener G."/>
            <person name="Musat F."/>
        </authorList>
    </citation>
    <scope>NUCLEOTIDE SEQUENCE [LARGE SCALE GENOMIC DNA]</scope>
    <source>
        <strain evidence="17">BOX2</strain>
    </source>
</reference>
<comment type="caution">
    <text evidence="17">The sequence shown here is derived from an EMBL/GenBank/DDBJ whole genome shotgun (WGS) entry which is preliminary data.</text>
</comment>
<proteinExistence type="inferred from homology"/>
<evidence type="ECO:0000313" key="18">
    <source>
        <dbReference type="Proteomes" id="UP000186940"/>
    </source>
</evidence>
<sequence>MKKYNGMDDIPHRGKTVLVRVDVNSPMGKNNEILDDRRFKLHLPTLNELKDAKTVLIAHQSRAGKPDFTTMEAHAAHFTELLGREVLYVEDIFGSEARSKIGKMDDGDVLMLENVRFFAEETLTRTAQEHSRSHMVRKLAPLCDLFINDAFSVAHRAHLSVIGFTAVLPSIAGRLMEKEIEALDKALVDIKRPAVFVLGGVKAPDSIDVALNVLKSGAADYVIFTGILANIFLMASGIEIGDVNSDFIEKLGYRGEVDRAKEILKNFKDKILLPEDLAVLGADERRVEYPVNDLDPGLPIFDIGSGSIERFGEIIRSSATVVMNGPAGKFEEKEFAAGTEALLRAATSSKFSIIGGGHISAVVDELGLAEEISHISSGGGACLRYLAGESLPGIEALIK</sequence>
<evidence type="ECO:0000256" key="5">
    <source>
        <dbReference type="ARBA" id="ARBA00013061"/>
    </source>
</evidence>
<evidence type="ECO:0000256" key="11">
    <source>
        <dbReference type="ARBA" id="ARBA00022840"/>
    </source>
</evidence>
<evidence type="ECO:0000256" key="1">
    <source>
        <dbReference type="ARBA" id="ARBA00000642"/>
    </source>
</evidence>
<feature type="binding site" evidence="14">
    <location>
        <position position="116"/>
    </location>
    <ligand>
        <name>(2R)-3-phosphoglycerate</name>
        <dbReference type="ChEBI" id="CHEBI:58272"/>
    </ligand>
</feature>
<evidence type="ECO:0000256" key="14">
    <source>
        <dbReference type="PIRSR" id="PIRSR000724-1"/>
    </source>
</evidence>
<evidence type="ECO:0000256" key="12">
    <source>
        <dbReference type="ARBA" id="ARBA00023152"/>
    </source>
</evidence>
<keyword evidence="7 13" id="KW-0963">Cytoplasm</keyword>
<dbReference type="PANTHER" id="PTHR11406">
    <property type="entry name" value="PHOSPHOGLYCERATE KINASE"/>
    <property type="match status" value="1"/>
</dbReference>
<dbReference type="UniPathway" id="UPA00109">
    <property type="reaction ID" value="UER00185"/>
</dbReference>
<keyword evidence="9 13" id="KW-0547">Nucleotide-binding</keyword>
<feature type="binding site" evidence="13 14">
    <location>
        <begin position="22"/>
        <end position="24"/>
    </location>
    <ligand>
        <name>substrate</name>
    </ligand>
</feature>
<comment type="caution">
    <text evidence="13">Lacks conserved residue(s) required for the propagation of feature annotation.</text>
</comment>
<evidence type="ECO:0000256" key="6">
    <source>
        <dbReference type="ARBA" id="ARBA00016471"/>
    </source>
</evidence>
<dbReference type="Pfam" id="PF00162">
    <property type="entry name" value="PGK"/>
    <property type="match status" value="1"/>
</dbReference>
<dbReference type="STRING" id="1838285.SCAL_001449"/>
<keyword evidence="12 13" id="KW-0324">Glycolysis</keyword>
<evidence type="ECO:0000256" key="2">
    <source>
        <dbReference type="ARBA" id="ARBA00004496"/>
    </source>
</evidence>
<feature type="binding site" evidence="13">
    <location>
        <position position="38"/>
    </location>
    <ligand>
        <name>substrate</name>
    </ligand>
</feature>
<evidence type="ECO:0000256" key="4">
    <source>
        <dbReference type="ARBA" id="ARBA00008982"/>
    </source>
</evidence>
<dbReference type="GO" id="GO:0043531">
    <property type="term" value="F:ADP binding"/>
    <property type="evidence" value="ECO:0007669"/>
    <property type="project" value="TreeGrafter"/>
</dbReference>
<dbReference type="GO" id="GO:0006094">
    <property type="term" value="P:gluconeogenesis"/>
    <property type="evidence" value="ECO:0007669"/>
    <property type="project" value="TreeGrafter"/>
</dbReference>
<dbReference type="PIRSF" id="PIRSF000724">
    <property type="entry name" value="Pgk"/>
    <property type="match status" value="1"/>
</dbReference>
<dbReference type="EMBL" id="LYOS01000004">
    <property type="protein sequence ID" value="OFV67531.1"/>
    <property type="molecule type" value="Genomic_DNA"/>
</dbReference>
<dbReference type="GO" id="GO:0005524">
    <property type="term" value="F:ATP binding"/>
    <property type="evidence" value="ECO:0007669"/>
    <property type="project" value="UniProtKB-KW"/>
</dbReference>
<keyword evidence="11 13" id="KW-0067">ATP-binding</keyword>
<dbReference type="FunFam" id="3.40.50.1260:FF:000012">
    <property type="entry name" value="Phosphoglycerate kinase"/>
    <property type="match status" value="1"/>
</dbReference>
<feature type="binding site" evidence="13">
    <location>
        <position position="116"/>
    </location>
    <ligand>
        <name>substrate</name>
    </ligand>
</feature>
<keyword evidence="18" id="KW-1185">Reference proteome</keyword>
<dbReference type="Proteomes" id="UP000186940">
    <property type="component" value="Unassembled WGS sequence"/>
</dbReference>
<dbReference type="EC" id="2.7.2.3" evidence="5 13"/>
<keyword evidence="10 13" id="KW-0418">Kinase</keyword>
<comment type="pathway">
    <text evidence="3 13">Carbohydrate degradation; glycolysis; pyruvate from D-glyceraldehyde 3-phosphate: step 2/5.</text>
</comment>
<evidence type="ECO:0000256" key="13">
    <source>
        <dbReference type="HAMAP-Rule" id="MF_00145"/>
    </source>
</evidence>
<dbReference type="PROSITE" id="PS00111">
    <property type="entry name" value="PGLYCERATE_KINASE"/>
    <property type="match status" value="1"/>
</dbReference>
<evidence type="ECO:0000256" key="9">
    <source>
        <dbReference type="ARBA" id="ARBA00022741"/>
    </source>
</evidence>
<comment type="similarity">
    <text evidence="4 13 16">Belongs to the phosphoglycerate kinase family.</text>
</comment>
<feature type="binding site" evidence="14">
    <location>
        <position position="38"/>
    </location>
    <ligand>
        <name>(2R)-3-phosphoglycerate</name>
        <dbReference type="ChEBI" id="CHEBI:58272"/>
    </ligand>
</feature>
<evidence type="ECO:0000256" key="3">
    <source>
        <dbReference type="ARBA" id="ARBA00004838"/>
    </source>
</evidence>
<evidence type="ECO:0000256" key="10">
    <source>
        <dbReference type="ARBA" id="ARBA00022777"/>
    </source>
</evidence>
<organism evidence="17 18">
    <name type="scientific">Candidatus Syntropharchaeum caldarium</name>
    <dbReference type="NCBI Taxonomy" id="1838285"/>
    <lineage>
        <taxon>Archaea</taxon>
        <taxon>Methanobacteriati</taxon>
        <taxon>Methanobacteriota</taxon>
        <taxon>Stenosarchaea group</taxon>
        <taxon>Methanomicrobia</taxon>
        <taxon>Methanosarcinales</taxon>
        <taxon>ANME-2 cluster</taxon>
        <taxon>Candidatus Syntropharchaeum</taxon>
    </lineage>
</organism>
<evidence type="ECO:0000256" key="15">
    <source>
        <dbReference type="PIRSR" id="PIRSR000724-2"/>
    </source>
</evidence>
<evidence type="ECO:0000313" key="17">
    <source>
        <dbReference type="EMBL" id="OFV67531.1"/>
    </source>
</evidence>
<dbReference type="GO" id="GO:0004618">
    <property type="term" value="F:phosphoglycerate kinase activity"/>
    <property type="evidence" value="ECO:0007669"/>
    <property type="project" value="UniProtKB-UniRule"/>
</dbReference>
<dbReference type="GO" id="GO:0006096">
    <property type="term" value="P:glycolytic process"/>
    <property type="evidence" value="ECO:0007669"/>
    <property type="project" value="UniProtKB-UniRule"/>
</dbReference>
<dbReference type="PANTHER" id="PTHR11406:SF23">
    <property type="entry name" value="PHOSPHOGLYCERATE KINASE 1, CHLOROPLASTIC-RELATED"/>
    <property type="match status" value="1"/>
</dbReference>
<comment type="catalytic activity">
    <reaction evidence="1 13 16">
        <text>(2R)-3-phosphoglycerate + ATP = (2R)-3-phospho-glyceroyl phosphate + ADP</text>
        <dbReference type="Rhea" id="RHEA:14801"/>
        <dbReference type="ChEBI" id="CHEBI:30616"/>
        <dbReference type="ChEBI" id="CHEBI:57604"/>
        <dbReference type="ChEBI" id="CHEBI:58272"/>
        <dbReference type="ChEBI" id="CHEBI:456216"/>
        <dbReference type="EC" id="2.7.2.3"/>
    </reaction>
</comment>
<evidence type="ECO:0000256" key="7">
    <source>
        <dbReference type="ARBA" id="ARBA00022490"/>
    </source>
</evidence>
<accession>A0A1F2PA06</accession>